<dbReference type="InterPro" id="IPR055259">
    <property type="entry name" value="YkvP/CgeB_Glyco_trans-like"/>
</dbReference>
<dbReference type="GO" id="GO:0016740">
    <property type="term" value="F:transferase activity"/>
    <property type="evidence" value="ECO:0007669"/>
    <property type="project" value="UniProtKB-KW"/>
</dbReference>
<accession>A0A1I3C4X8</accession>
<dbReference type="RefSeq" id="WP_139228217.1">
    <property type="nucleotide sequence ID" value="NZ_FOQD01000002.1"/>
</dbReference>
<keyword evidence="3" id="KW-1185">Reference proteome</keyword>
<evidence type="ECO:0000313" key="3">
    <source>
        <dbReference type="Proteomes" id="UP000199518"/>
    </source>
</evidence>
<evidence type="ECO:0000259" key="1">
    <source>
        <dbReference type="Pfam" id="PF13524"/>
    </source>
</evidence>
<name>A0A1I3C4X8_9PLAN</name>
<feature type="domain" description="Spore protein YkvP/CgeB glycosyl transferase-like" evidence="1">
    <location>
        <begin position="186"/>
        <end position="320"/>
    </location>
</feature>
<reference evidence="3" key="1">
    <citation type="submission" date="2016-10" db="EMBL/GenBank/DDBJ databases">
        <authorList>
            <person name="Varghese N."/>
            <person name="Submissions S."/>
        </authorList>
    </citation>
    <scope>NUCLEOTIDE SEQUENCE [LARGE SCALE GENOMIC DNA]</scope>
    <source>
        <strain evidence="3">DSM 26348</strain>
    </source>
</reference>
<evidence type="ECO:0000313" key="2">
    <source>
        <dbReference type="EMBL" id="SFH69229.1"/>
    </source>
</evidence>
<dbReference type="EMBL" id="FOQD01000002">
    <property type="protein sequence ID" value="SFH69229.1"/>
    <property type="molecule type" value="Genomic_DNA"/>
</dbReference>
<dbReference type="OrthoDB" id="506304at2"/>
<organism evidence="2 3">
    <name type="scientific">Planctomicrobium piriforme</name>
    <dbReference type="NCBI Taxonomy" id="1576369"/>
    <lineage>
        <taxon>Bacteria</taxon>
        <taxon>Pseudomonadati</taxon>
        <taxon>Planctomycetota</taxon>
        <taxon>Planctomycetia</taxon>
        <taxon>Planctomycetales</taxon>
        <taxon>Planctomycetaceae</taxon>
        <taxon>Planctomicrobium</taxon>
    </lineage>
</organism>
<gene>
    <name evidence="2" type="ORF">SAMN05421753_10289</name>
</gene>
<sequence>MRILHAANYNFDKDGARYFGWDHKVHQGLVQAGHYVYPFSISDRARMLSPLCSRTGGLWATNRKFIKCVENLRPDLLVLGHSAHLSEKTIQHVRESFPQMKICLYYGDAIWSGRRVDYLQAKLPFVDAVCISTGGELLRPYCGPGRPAAFIPNSVEPSIECHRAFECPTPDYDLVFFGTDKNLPERRKFLEDLRAGLPEFRFGFFGCMDQRSVFGFERDIIMSRSRMALNLSRRNDVAMCSSDRIAHTTGNGLLTLNFQDGGLESLYGPEEIVYFQNIDDLIAKCRAYSQNDTDWRHIAKNGWERAHRDYSSREVARFMVNLTFRDPAWREAAWSDHIFWPAEERTSRAAA</sequence>
<proteinExistence type="predicted"/>
<dbReference type="Pfam" id="PF13524">
    <property type="entry name" value="Glyco_trans_1_2"/>
    <property type="match status" value="1"/>
</dbReference>
<dbReference type="AlphaFoldDB" id="A0A1I3C4X8"/>
<protein>
    <submittedName>
        <fullName evidence="2">Glycosyl transferases group 1</fullName>
    </submittedName>
</protein>
<dbReference type="Proteomes" id="UP000199518">
    <property type="component" value="Unassembled WGS sequence"/>
</dbReference>
<dbReference type="STRING" id="1576369.SAMN05421753_10289"/>
<keyword evidence="2" id="KW-0808">Transferase</keyword>